<dbReference type="AlphaFoldDB" id="A0A9Q0RP17"/>
<dbReference type="InterPro" id="IPR051061">
    <property type="entry name" value="Zinc_finger_trans_reg"/>
</dbReference>
<dbReference type="OrthoDB" id="4737882at2759"/>
<dbReference type="PANTHER" id="PTHR46179:SF13">
    <property type="entry name" value="C2H2-TYPE DOMAIN-CONTAINING PROTEIN"/>
    <property type="match status" value="1"/>
</dbReference>
<dbReference type="GO" id="GO:0005634">
    <property type="term" value="C:nucleus"/>
    <property type="evidence" value="ECO:0007669"/>
    <property type="project" value="UniProtKB-SubCell"/>
</dbReference>
<dbReference type="InterPro" id="IPR036236">
    <property type="entry name" value="Znf_C2H2_sf"/>
</dbReference>
<feature type="domain" description="C2H2-type" evidence="9">
    <location>
        <begin position="321"/>
        <end position="348"/>
    </location>
</feature>
<organism evidence="10 11">
    <name type="scientific">Blomia tropicalis</name>
    <name type="common">Mite</name>
    <dbReference type="NCBI Taxonomy" id="40697"/>
    <lineage>
        <taxon>Eukaryota</taxon>
        <taxon>Metazoa</taxon>
        <taxon>Ecdysozoa</taxon>
        <taxon>Arthropoda</taxon>
        <taxon>Chelicerata</taxon>
        <taxon>Arachnida</taxon>
        <taxon>Acari</taxon>
        <taxon>Acariformes</taxon>
        <taxon>Sarcoptiformes</taxon>
        <taxon>Astigmata</taxon>
        <taxon>Glycyphagoidea</taxon>
        <taxon>Echimyopodidae</taxon>
        <taxon>Blomia</taxon>
    </lineage>
</organism>
<evidence type="ECO:0000313" key="11">
    <source>
        <dbReference type="Proteomes" id="UP001142055"/>
    </source>
</evidence>
<keyword evidence="4" id="KW-0862">Zinc</keyword>
<accession>A0A9Q0RP17</accession>
<evidence type="ECO:0000259" key="9">
    <source>
        <dbReference type="PROSITE" id="PS50157"/>
    </source>
</evidence>
<dbReference type="EMBL" id="JAPWDV010000002">
    <property type="protein sequence ID" value="KAJ6220301.1"/>
    <property type="molecule type" value="Genomic_DNA"/>
</dbReference>
<evidence type="ECO:0000256" key="5">
    <source>
        <dbReference type="ARBA" id="ARBA00023015"/>
    </source>
</evidence>
<name>A0A9Q0RP17_BLOTA</name>
<evidence type="ECO:0000256" key="8">
    <source>
        <dbReference type="PROSITE-ProRule" id="PRU00042"/>
    </source>
</evidence>
<comment type="subcellular location">
    <subcellularLocation>
        <location evidence="1">Nucleus</location>
    </subcellularLocation>
</comment>
<dbReference type="PROSITE" id="PS50157">
    <property type="entry name" value="ZINC_FINGER_C2H2_2"/>
    <property type="match status" value="2"/>
</dbReference>
<evidence type="ECO:0000313" key="10">
    <source>
        <dbReference type="EMBL" id="KAJ6220301.1"/>
    </source>
</evidence>
<dbReference type="Gene3D" id="3.30.160.60">
    <property type="entry name" value="Classic Zinc Finger"/>
    <property type="match status" value="2"/>
</dbReference>
<dbReference type="Pfam" id="PF00096">
    <property type="entry name" value="zf-C2H2"/>
    <property type="match status" value="1"/>
</dbReference>
<feature type="domain" description="C2H2-type" evidence="9">
    <location>
        <begin position="261"/>
        <end position="284"/>
    </location>
</feature>
<evidence type="ECO:0000256" key="2">
    <source>
        <dbReference type="ARBA" id="ARBA00022723"/>
    </source>
</evidence>
<keyword evidence="7" id="KW-0539">Nucleus</keyword>
<evidence type="ECO:0000256" key="4">
    <source>
        <dbReference type="ARBA" id="ARBA00022833"/>
    </source>
</evidence>
<dbReference type="Proteomes" id="UP001142055">
    <property type="component" value="Chromosome 2"/>
</dbReference>
<dbReference type="SMART" id="SM00355">
    <property type="entry name" value="ZnF_C2H2"/>
    <property type="match status" value="5"/>
</dbReference>
<gene>
    <name evidence="10" type="ORF">RDWZM_006113</name>
</gene>
<protein>
    <recommendedName>
        <fullName evidence="9">C2H2-type domain-containing protein</fullName>
    </recommendedName>
</protein>
<dbReference type="GO" id="GO:0006357">
    <property type="term" value="P:regulation of transcription by RNA polymerase II"/>
    <property type="evidence" value="ECO:0007669"/>
    <property type="project" value="TreeGrafter"/>
</dbReference>
<dbReference type="SUPFAM" id="SSF57667">
    <property type="entry name" value="beta-beta-alpha zinc fingers"/>
    <property type="match status" value="1"/>
</dbReference>
<dbReference type="PANTHER" id="PTHR46179">
    <property type="entry name" value="ZINC FINGER PROTEIN"/>
    <property type="match status" value="1"/>
</dbReference>
<dbReference type="GO" id="GO:0008270">
    <property type="term" value="F:zinc ion binding"/>
    <property type="evidence" value="ECO:0007669"/>
    <property type="project" value="UniProtKB-KW"/>
</dbReference>
<dbReference type="PROSITE" id="PS00028">
    <property type="entry name" value="ZINC_FINGER_C2H2_1"/>
    <property type="match status" value="2"/>
</dbReference>
<keyword evidence="3 8" id="KW-0863">Zinc-finger</keyword>
<sequence>MENTNGEMSFISKEFMKQIEQQKEVARYRLQREIDSIISNLYTIFTAEFNRKLIELKISNDSNEEFMFNSNLSNTTFVDKVVEHVFDEFAIHNESPYFSKETSNRVKKEISKKKKKRSNEQIVINNKIKRPKANNLKSDEESDSESMIICPEILDSDSQSIDSDNVYPQELIEDCLDDDYEESDGKPNNPGSSSKQYLTLQMKCTVDNCPLMVNTRAELNKHLYNAHKILPNQCMVKGCSKSFQQKLGQHINSEHKGLKKFSCSKCPKKFDRYRALYSHISRMHMKGEFKCAISNCNFIGQFRGEMEAHHRREHRGKVSKHFCQTCGVEFNKKSDLDIHEDLHRTQESITSSRHLRSSALSSG</sequence>
<dbReference type="OMA" id="HINKENC"/>
<keyword evidence="6" id="KW-0804">Transcription</keyword>
<keyword evidence="2" id="KW-0479">Metal-binding</keyword>
<comment type="caution">
    <text evidence="10">The sequence shown here is derived from an EMBL/GenBank/DDBJ whole genome shotgun (WGS) entry which is preliminary data.</text>
</comment>
<proteinExistence type="predicted"/>
<keyword evidence="5" id="KW-0805">Transcription regulation</keyword>
<evidence type="ECO:0000256" key="3">
    <source>
        <dbReference type="ARBA" id="ARBA00022771"/>
    </source>
</evidence>
<evidence type="ECO:0000256" key="7">
    <source>
        <dbReference type="ARBA" id="ARBA00023242"/>
    </source>
</evidence>
<keyword evidence="11" id="KW-1185">Reference proteome</keyword>
<dbReference type="InterPro" id="IPR013087">
    <property type="entry name" value="Znf_C2H2_type"/>
</dbReference>
<reference evidence="10" key="1">
    <citation type="submission" date="2022-12" db="EMBL/GenBank/DDBJ databases">
        <title>Genome assemblies of Blomia tropicalis.</title>
        <authorList>
            <person name="Cui Y."/>
        </authorList>
    </citation>
    <scope>NUCLEOTIDE SEQUENCE</scope>
    <source>
        <tissue evidence="10">Adult mites</tissue>
    </source>
</reference>
<evidence type="ECO:0000256" key="6">
    <source>
        <dbReference type="ARBA" id="ARBA00023163"/>
    </source>
</evidence>
<evidence type="ECO:0000256" key="1">
    <source>
        <dbReference type="ARBA" id="ARBA00004123"/>
    </source>
</evidence>